<gene>
    <name evidence="3" type="ORF">MSAN_01813400</name>
</gene>
<dbReference type="PANTHER" id="PTHR40465">
    <property type="entry name" value="CHROMOSOME 1, WHOLE GENOME SHOTGUN SEQUENCE"/>
    <property type="match status" value="1"/>
</dbReference>
<comment type="caution">
    <text evidence="3">The sequence shown here is derived from an EMBL/GenBank/DDBJ whole genome shotgun (WGS) entry which is preliminary data.</text>
</comment>
<dbReference type="Pfam" id="PF20152">
    <property type="entry name" value="DUF6534"/>
    <property type="match status" value="1"/>
</dbReference>
<keyword evidence="1" id="KW-0812">Transmembrane</keyword>
<keyword evidence="1" id="KW-1133">Transmembrane helix</keyword>
<keyword evidence="4" id="KW-1185">Reference proteome</keyword>
<dbReference type="PANTHER" id="PTHR40465:SF1">
    <property type="entry name" value="DUF6534 DOMAIN-CONTAINING PROTEIN"/>
    <property type="match status" value="1"/>
</dbReference>
<feature type="transmembrane region" description="Helical" evidence="1">
    <location>
        <begin position="50"/>
        <end position="71"/>
    </location>
</feature>
<dbReference type="EMBL" id="JACAZH010000018">
    <property type="protein sequence ID" value="KAF7346750.1"/>
    <property type="molecule type" value="Genomic_DNA"/>
</dbReference>
<feature type="transmembrane region" description="Helical" evidence="1">
    <location>
        <begin position="91"/>
        <end position="110"/>
    </location>
</feature>
<evidence type="ECO:0000313" key="3">
    <source>
        <dbReference type="EMBL" id="KAF7346750.1"/>
    </source>
</evidence>
<evidence type="ECO:0000256" key="1">
    <source>
        <dbReference type="SAM" id="Phobius"/>
    </source>
</evidence>
<evidence type="ECO:0000313" key="4">
    <source>
        <dbReference type="Proteomes" id="UP000623467"/>
    </source>
</evidence>
<dbReference type="AlphaFoldDB" id="A0A8H7CQT0"/>
<feature type="transmembrane region" description="Helical" evidence="1">
    <location>
        <begin position="20"/>
        <end position="38"/>
    </location>
</feature>
<feature type="transmembrane region" description="Helical" evidence="1">
    <location>
        <begin position="122"/>
        <end position="146"/>
    </location>
</feature>
<dbReference type="Proteomes" id="UP000623467">
    <property type="component" value="Unassembled WGS sequence"/>
</dbReference>
<feature type="transmembrane region" description="Helical" evidence="1">
    <location>
        <begin position="199"/>
        <end position="224"/>
    </location>
</feature>
<protein>
    <recommendedName>
        <fullName evidence="2">DUF6534 domain-containing protein</fullName>
    </recommendedName>
</protein>
<evidence type="ECO:0000259" key="2">
    <source>
        <dbReference type="Pfam" id="PF20152"/>
    </source>
</evidence>
<keyword evidence="1" id="KW-0472">Membrane</keyword>
<proteinExistence type="predicted"/>
<dbReference type="InterPro" id="IPR045339">
    <property type="entry name" value="DUF6534"/>
</dbReference>
<sequence>MEPLASFDPNPTLGAVEIGVLLSYALFGVATTQTYTYFSRFPEDPRRVKALTAFIWACGVVQCFCLGHSLYTFTITDFANLQRLFGSPPKSLSISTLFSGFTAACVHGFFAYRIYAFTKKIYIPALVWLIALVHLVGRLSLFATTLHASSVGSYLVQREWLVTTNWGLSVAADVVIATTMVIVLRQQRSRARARVVDKLILWTIETGLLTSVASIGMLICFVLMKQNYAWLAFYAVSTQLFSNSLMTRQEWDLLW</sequence>
<name>A0A8H7CQT0_9AGAR</name>
<organism evidence="3 4">
    <name type="scientific">Mycena sanguinolenta</name>
    <dbReference type="NCBI Taxonomy" id="230812"/>
    <lineage>
        <taxon>Eukaryota</taxon>
        <taxon>Fungi</taxon>
        <taxon>Dikarya</taxon>
        <taxon>Basidiomycota</taxon>
        <taxon>Agaricomycotina</taxon>
        <taxon>Agaricomycetes</taxon>
        <taxon>Agaricomycetidae</taxon>
        <taxon>Agaricales</taxon>
        <taxon>Marasmiineae</taxon>
        <taxon>Mycenaceae</taxon>
        <taxon>Mycena</taxon>
    </lineage>
</organism>
<dbReference type="OrthoDB" id="2535105at2759"/>
<feature type="domain" description="DUF6534" evidence="2">
    <location>
        <begin position="169"/>
        <end position="247"/>
    </location>
</feature>
<feature type="transmembrane region" description="Helical" evidence="1">
    <location>
        <begin position="166"/>
        <end position="184"/>
    </location>
</feature>
<accession>A0A8H7CQT0</accession>
<reference evidence="3" key="1">
    <citation type="submission" date="2020-05" db="EMBL/GenBank/DDBJ databases">
        <title>Mycena genomes resolve the evolution of fungal bioluminescence.</title>
        <authorList>
            <person name="Tsai I.J."/>
        </authorList>
    </citation>
    <scope>NUCLEOTIDE SEQUENCE</scope>
    <source>
        <strain evidence="3">160909Yilan</strain>
    </source>
</reference>